<reference evidence="1 2" key="1">
    <citation type="journal article" date="2018" name="PLoS ONE">
        <title>The draft genome of Kipferlia bialata reveals reductive genome evolution in fornicate parasites.</title>
        <authorList>
            <person name="Tanifuji G."/>
            <person name="Takabayashi S."/>
            <person name="Kume K."/>
            <person name="Takagi M."/>
            <person name="Nakayama T."/>
            <person name="Kamikawa R."/>
            <person name="Inagaki Y."/>
            <person name="Hashimoto T."/>
        </authorList>
    </citation>
    <scope>NUCLEOTIDE SEQUENCE [LARGE SCALE GENOMIC DNA]</scope>
    <source>
        <strain evidence="1">NY0173</strain>
    </source>
</reference>
<organism evidence="1 2">
    <name type="scientific">Kipferlia bialata</name>
    <dbReference type="NCBI Taxonomy" id="797122"/>
    <lineage>
        <taxon>Eukaryota</taxon>
        <taxon>Metamonada</taxon>
        <taxon>Carpediemonas-like organisms</taxon>
        <taxon>Kipferlia</taxon>
    </lineage>
</organism>
<evidence type="ECO:0000313" key="2">
    <source>
        <dbReference type="Proteomes" id="UP000265618"/>
    </source>
</evidence>
<sequence>VNVVNELISADCLFRNSLSQLRAPLLPAVLAGLITEGGDQEEGAQIDPELVVRPNI</sequence>
<proteinExistence type="predicted"/>
<feature type="non-terminal residue" evidence="1">
    <location>
        <position position="1"/>
    </location>
</feature>
<comment type="caution">
    <text evidence="1">The sequence shown here is derived from an EMBL/GenBank/DDBJ whole genome shotgun (WGS) entry which is preliminary data.</text>
</comment>
<protein>
    <submittedName>
        <fullName evidence="1">Uncharacterized protein</fullName>
    </submittedName>
</protein>
<dbReference type="Proteomes" id="UP000265618">
    <property type="component" value="Unassembled WGS sequence"/>
</dbReference>
<dbReference type="AlphaFoldDB" id="A0A9K3DCE1"/>
<gene>
    <name evidence="1" type="ORF">KIPB_015880</name>
</gene>
<accession>A0A9K3DCE1</accession>
<name>A0A9K3DCE1_9EUKA</name>
<dbReference type="EMBL" id="BDIP01009234">
    <property type="protein sequence ID" value="GIQ92227.1"/>
    <property type="molecule type" value="Genomic_DNA"/>
</dbReference>
<evidence type="ECO:0000313" key="1">
    <source>
        <dbReference type="EMBL" id="GIQ92227.1"/>
    </source>
</evidence>
<keyword evidence="2" id="KW-1185">Reference proteome</keyword>